<feature type="transmembrane region" description="Helical" evidence="1">
    <location>
        <begin position="14"/>
        <end position="35"/>
    </location>
</feature>
<evidence type="ECO:0000313" key="2">
    <source>
        <dbReference type="EMBL" id="KKO02765.1"/>
    </source>
</evidence>
<keyword evidence="1" id="KW-0472">Membrane</keyword>
<dbReference type="Pfam" id="PF07963">
    <property type="entry name" value="N_methyl"/>
    <property type="match status" value="1"/>
</dbReference>
<dbReference type="SUPFAM" id="SSF54523">
    <property type="entry name" value="Pili subunits"/>
    <property type="match status" value="1"/>
</dbReference>
<gene>
    <name evidence="2" type="ORF">LCGC14_0102140</name>
</gene>
<dbReference type="InterPro" id="IPR045584">
    <property type="entry name" value="Pilin-like"/>
</dbReference>
<name>A0A0F9VFG3_9ZZZZ</name>
<reference evidence="2" key="1">
    <citation type="journal article" date="2015" name="Nature">
        <title>Complex archaea that bridge the gap between prokaryotes and eukaryotes.</title>
        <authorList>
            <person name="Spang A."/>
            <person name="Saw J.H."/>
            <person name="Jorgensen S.L."/>
            <person name="Zaremba-Niedzwiedzka K."/>
            <person name="Martijn J."/>
            <person name="Lind A.E."/>
            <person name="van Eijk R."/>
            <person name="Schleper C."/>
            <person name="Guy L."/>
            <person name="Ettema T.J."/>
        </authorList>
    </citation>
    <scope>NUCLEOTIDE SEQUENCE</scope>
</reference>
<dbReference type="EMBL" id="LAZR01000029">
    <property type="protein sequence ID" value="KKO02765.1"/>
    <property type="molecule type" value="Genomic_DNA"/>
</dbReference>
<accession>A0A0F9VFG3</accession>
<dbReference type="PROSITE" id="PS00409">
    <property type="entry name" value="PROKAR_NTER_METHYL"/>
    <property type="match status" value="1"/>
</dbReference>
<dbReference type="Gene3D" id="3.30.700.10">
    <property type="entry name" value="Glycoprotein, Type 4 Pilin"/>
    <property type="match status" value="1"/>
</dbReference>
<evidence type="ECO:0008006" key="3">
    <source>
        <dbReference type="Google" id="ProtNLM"/>
    </source>
</evidence>
<dbReference type="InterPro" id="IPR012902">
    <property type="entry name" value="N_methyl_site"/>
</dbReference>
<organism evidence="2">
    <name type="scientific">marine sediment metagenome</name>
    <dbReference type="NCBI Taxonomy" id="412755"/>
    <lineage>
        <taxon>unclassified sequences</taxon>
        <taxon>metagenomes</taxon>
        <taxon>ecological metagenomes</taxon>
    </lineage>
</organism>
<proteinExistence type="predicted"/>
<evidence type="ECO:0000256" key="1">
    <source>
        <dbReference type="SAM" id="Phobius"/>
    </source>
</evidence>
<sequence>MICRKKQGFSLIELLVVIAIIGILASITLVFLVNVRGKAQDVRRKAEISQLGKFLVFSCYLPDGGEGEYDLIPLVNEILAKYPQYSKFLSNIPKDPKTGTEAESKYIYTVTTDGKCALYANLESSSEPVTLAITVPTPGGGTGVLKADSSGWNGSQLYFQYSN</sequence>
<dbReference type="NCBIfam" id="TIGR02532">
    <property type="entry name" value="IV_pilin_GFxxxE"/>
    <property type="match status" value="1"/>
</dbReference>
<keyword evidence="1" id="KW-0812">Transmembrane</keyword>
<keyword evidence="1" id="KW-1133">Transmembrane helix</keyword>
<comment type="caution">
    <text evidence="2">The sequence shown here is derived from an EMBL/GenBank/DDBJ whole genome shotgun (WGS) entry which is preliminary data.</text>
</comment>
<dbReference type="AlphaFoldDB" id="A0A0F9VFG3"/>
<protein>
    <recommendedName>
        <fullName evidence="3">Type II secretion system protein GspG C-terminal domain-containing protein</fullName>
    </recommendedName>
</protein>